<dbReference type="InterPro" id="IPR001138">
    <property type="entry name" value="Zn2Cys6_DnaBD"/>
</dbReference>
<evidence type="ECO:0000259" key="8">
    <source>
        <dbReference type="PROSITE" id="PS50048"/>
    </source>
</evidence>
<dbReference type="PANTHER" id="PTHR36206">
    <property type="entry name" value="ASPERCRYPTIN BIOSYNTHESIS CLUSTER-SPECIFIC TRANSCRIPTION REGULATOR ATNN-RELATED"/>
    <property type="match status" value="1"/>
</dbReference>
<comment type="caution">
    <text evidence="9">The sequence shown here is derived from an EMBL/GenBank/DDBJ whole genome shotgun (WGS) entry which is preliminary data.</text>
</comment>
<feature type="compositionally biased region" description="Gly residues" evidence="7">
    <location>
        <begin position="766"/>
        <end position="775"/>
    </location>
</feature>
<dbReference type="SUPFAM" id="SSF57701">
    <property type="entry name" value="Zn2/Cys6 DNA-binding domain"/>
    <property type="match status" value="1"/>
</dbReference>
<evidence type="ECO:0000256" key="3">
    <source>
        <dbReference type="ARBA" id="ARBA00023015"/>
    </source>
</evidence>
<dbReference type="GO" id="GO:0008270">
    <property type="term" value="F:zinc ion binding"/>
    <property type="evidence" value="ECO:0007669"/>
    <property type="project" value="InterPro"/>
</dbReference>
<evidence type="ECO:0000256" key="5">
    <source>
        <dbReference type="ARBA" id="ARBA00023163"/>
    </source>
</evidence>
<feature type="domain" description="Zn(2)-C6 fungal-type" evidence="8">
    <location>
        <begin position="38"/>
        <end position="66"/>
    </location>
</feature>
<accession>A0AAE0LZA8</accession>
<reference evidence="9" key="1">
    <citation type="journal article" date="2023" name="Mol. Phylogenet. Evol.">
        <title>Genome-scale phylogeny and comparative genomics of the fungal order Sordariales.</title>
        <authorList>
            <person name="Hensen N."/>
            <person name="Bonometti L."/>
            <person name="Westerberg I."/>
            <person name="Brannstrom I.O."/>
            <person name="Guillou S."/>
            <person name="Cros-Aarteil S."/>
            <person name="Calhoun S."/>
            <person name="Haridas S."/>
            <person name="Kuo A."/>
            <person name="Mondo S."/>
            <person name="Pangilinan J."/>
            <person name="Riley R."/>
            <person name="LaButti K."/>
            <person name="Andreopoulos B."/>
            <person name="Lipzen A."/>
            <person name="Chen C."/>
            <person name="Yan M."/>
            <person name="Daum C."/>
            <person name="Ng V."/>
            <person name="Clum A."/>
            <person name="Steindorff A."/>
            <person name="Ohm R.A."/>
            <person name="Martin F."/>
            <person name="Silar P."/>
            <person name="Natvig D.O."/>
            <person name="Lalanne C."/>
            <person name="Gautier V."/>
            <person name="Ament-Velasquez S.L."/>
            <person name="Kruys A."/>
            <person name="Hutchinson M.I."/>
            <person name="Powell A.J."/>
            <person name="Barry K."/>
            <person name="Miller A.N."/>
            <person name="Grigoriev I.V."/>
            <person name="Debuchy R."/>
            <person name="Gladieux P."/>
            <person name="Hiltunen Thoren M."/>
            <person name="Johannesson H."/>
        </authorList>
    </citation>
    <scope>NUCLEOTIDE SEQUENCE</scope>
    <source>
        <strain evidence="9">CBS 118394</strain>
    </source>
</reference>
<dbReference type="PROSITE" id="PS00463">
    <property type="entry name" value="ZN2_CY6_FUNGAL_1"/>
    <property type="match status" value="1"/>
</dbReference>
<evidence type="ECO:0000256" key="1">
    <source>
        <dbReference type="ARBA" id="ARBA00022723"/>
    </source>
</evidence>
<feature type="compositionally biased region" description="Polar residues" evidence="7">
    <location>
        <begin position="660"/>
        <end position="674"/>
    </location>
</feature>
<dbReference type="Gene3D" id="4.10.240.10">
    <property type="entry name" value="Zn(2)-C6 fungal-type DNA-binding domain"/>
    <property type="match status" value="1"/>
</dbReference>
<feature type="compositionally biased region" description="Low complexity" evidence="7">
    <location>
        <begin position="756"/>
        <end position="765"/>
    </location>
</feature>
<evidence type="ECO:0000256" key="4">
    <source>
        <dbReference type="ARBA" id="ARBA00023125"/>
    </source>
</evidence>
<sequence length="843" mass="92087">MHDPGRKSGNNSDSHSPTQSTFRPAHSGRKGSKKVRTGCITCKIRKVKCDEAKPFCIRCTKTGRRCDGYLPSVKRQRGSSHLAGRGTTGGFLDPHGSLTVFYEWASADEVRSFQFFQHVTAPCLSGDFDGAFWRVLVLQICQTEPAVKHAVLAVSSLHEGMMRGMVPYAELGDRQSFALWQYNKAIACLLDQMRHADAKPLVPLLTCVLFVCIEFMQSKDRESLIHLEQGRQILGQLGRKSRNPEIDIIKQHLVPVYTRLSLTSLMIGCDPVAIPVSLKTAVEIPVQFETIDEVRYTLYDFMDECLRFSKKSNPTKYGPVPPEEMRAFEDEQDYLLSKLAKFNVAFSLYQSTKAKEAPAGAIALIQIHIHTTFIWISTALSNRETAFDDHVTTFSAIIPLATSFMDSLGAPAARENLPGKQTAAQTPTAADSRRFSAMFAFEMHVIAPLYFVATKCRHPIIRRSALRLLRRNPARRENLWRANIMASIAEYIIKLEEKHLQALNPDQQSRSISPARRTAPPFMNSFTPDSMWAASLAEVTSYMQSSQPETAEPPSRTYSYDSTATTAACTVGSTGGIMAGTTGPVSMPEHFDLSQVPIDPSLLLDTPGGPSSVHSFSDAHSIASSFDELSQPTIYVGGGTSGGTGGTCAPATSSMEAASSITAGAQPWQPSYSHSAPHAAPGIMLEPPTPMDHQPTGPPLVMMPGALQHSQGHSSQAHSQHSQNSHTLSHSHSRRMSSELDFSTTTFGSEGDDDSSSYSDHSGSHGLAGIGGAAHGLGPNTQTPTLQYSKSRAEAPFDVPENLRVHVALIDSEKEEGSWVETFRKMDGPDADWTVIKQYVPVN</sequence>
<gene>
    <name evidence="9" type="ORF">B0H66DRAFT_353006</name>
</gene>
<keyword evidence="5" id="KW-0804">Transcription</keyword>
<keyword evidence="10" id="KW-1185">Reference proteome</keyword>
<dbReference type="EMBL" id="JAUEDM010000007">
    <property type="protein sequence ID" value="KAK3313471.1"/>
    <property type="molecule type" value="Genomic_DNA"/>
</dbReference>
<dbReference type="Pfam" id="PF11951">
    <property type="entry name" value="Fungal_trans_2"/>
    <property type="match status" value="1"/>
</dbReference>
<reference evidence="9" key="2">
    <citation type="submission" date="2023-06" db="EMBL/GenBank/DDBJ databases">
        <authorList>
            <consortium name="Lawrence Berkeley National Laboratory"/>
            <person name="Haridas S."/>
            <person name="Hensen N."/>
            <person name="Bonometti L."/>
            <person name="Westerberg I."/>
            <person name="Brannstrom I.O."/>
            <person name="Guillou S."/>
            <person name="Cros-Aarteil S."/>
            <person name="Calhoun S."/>
            <person name="Kuo A."/>
            <person name="Mondo S."/>
            <person name="Pangilinan J."/>
            <person name="Riley R."/>
            <person name="Labutti K."/>
            <person name="Andreopoulos B."/>
            <person name="Lipzen A."/>
            <person name="Chen C."/>
            <person name="Yanf M."/>
            <person name="Daum C."/>
            <person name="Ng V."/>
            <person name="Clum A."/>
            <person name="Steindorff A."/>
            <person name="Ohm R."/>
            <person name="Martin F."/>
            <person name="Silar P."/>
            <person name="Natvig D."/>
            <person name="Lalanne C."/>
            <person name="Gautier V."/>
            <person name="Ament-Velasquez S.L."/>
            <person name="Kruys A."/>
            <person name="Hutchinson M.I."/>
            <person name="Powell A.J."/>
            <person name="Barry K."/>
            <person name="Miller A.N."/>
            <person name="Grigoriev I.V."/>
            <person name="Debuchy R."/>
            <person name="Gladieux P."/>
            <person name="Thoren M.H."/>
            <person name="Johannesson H."/>
        </authorList>
    </citation>
    <scope>NUCLEOTIDE SEQUENCE</scope>
    <source>
        <strain evidence="9">CBS 118394</strain>
    </source>
</reference>
<dbReference type="InterPro" id="IPR052360">
    <property type="entry name" value="Transcr_Regulatory_Proteins"/>
</dbReference>
<organism evidence="9 10">
    <name type="scientific">Apodospora peruviana</name>
    <dbReference type="NCBI Taxonomy" id="516989"/>
    <lineage>
        <taxon>Eukaryota</taxon>
        <taxon>Fungi</taxon>
        <taxon>Dikarya</taxon>
        <taxon>Ascomycota</taxon>
        <taxon>Pezizomycotina</taxon>
        <taxon>Sordariomycetes</taxon>
        <taxon>Sordariomycetidae</taxon>
        <taxon>Sordariales</taxon>
        <taxon>Lasiosphaeriaceae</taxon>
        <taxon>Apodospora</taxon>
    </lineage>
</organism>
<feature type="region of interest" description="Disordered" evidence="7">
    <location>
        <begin position="1"/>
        <end position="33"/>
    </location>
</feature>
<dbReference type="InterPro" id="IPR021858">
    <property type="entry name" value="Fun_TF"/>
</dbReference>
<evidence type="ECO:0000256" key="2">
    <source>
        <dbReference type="ARBA" id="ARBA00022833"/>
    </source>
</evidence>
<evidence type="ECO:0000313" key="9">
    <source>
        <dbReference type="EMBL" id="KAK3313471.1"/>
    </source>
</evidence>
<name>A0AAE0LZA8_9PEZI</name>
<feature type="region of interest" description="Disordered" evidence="7">
    <location>
        <begin position="660"/>
        <end position="785"/>
    </location>
</feature>
<keyword evidence="2" id="KW-0862">Zinc</keyword>
<dbReference type="AlphaFoldDB" id="A0AAE0LZA8"/>
<dbReference type="CDD" id="cd00067">
    <property type="entry name" value="GAL4"/>
    <property type="match status" value="1"/>
</dbReference>
<dbReference type="GO" id="GO:0003677">
    <property type="term" value="F:DNA binding"/>
    <property type="evidence" value="ECO:0007669"/>
    <property type="project" value="UniProtKB-KW"/>
</dbReference>
<protein>
    <recommendedName>
        <fullName evidence="8">Zn(2)-C6 fungal-type domain-containing protein</fullName>
    </recommendedName>
</protein>
<evidence type="ECO:0000256" key="7">
    <source>
        <dbReference type="SAM" id="MobiDB-lite"/>
    </source>
</evidence>
<dbReference type="GO" id="GO:0000981">
    <property type="term" value="F:DNA-binding transcription factor activity, RNA polymerase II-specific"/>
    <property type="evidence" value="ECO:0007669"/>
    <property type="project" value="InterPro"/>
</dbReference>
<dbReference type="SMART" id="SM00066">
    <property type="entry name" value="GAL4"/>
    <property type="match status" value="1"/>
</dbReference>
<evidence type="ECO:0000256" key="6">
    <source>
        <dbReference type="ARBA" id="ARBA00023242"/>
    </source>
</evidence>
<keyword evidence="4" id="KW-0238">DNA-binding</keyword>
<dbReference type="Proteomes" id="UP001283341">
    <property type="component" value="Unassembled WGS sequence"/>
</dbReference>
<feature type="compositionally biased region" description="Low complexity" evidence="7">
    <location>
        <begin position="708"/>
        <end position="726"/>
    </location>
</feature>
<feature type="compositionally biased region" description="Polar residues" evidence="7">
    <location>
        <begin position="8"/>
        <end position="22"/>
    </location>
</feature>
<keyword evidence="6" id="KW-0539">Nucleus</keyword>
<keyword evidence="3" id="KW-0805">Transcription regulation</keyword>
<proteinExistence type="predicted"/>
<keyword evidence="1" id="KW-0479">Metal-binding</keyword>
<dbReference type="Pfam" id="PF00172">
    <property type="entry name" value="Zn_clus"/>
    <property type="match status" value="1"/>
</dbReference>
<evidence type="ECO:0000313" key="10">
    <source>
        <dbReference type="Proteomes" id="UP001283341"/>
    </source>
</evidence>
<dbReference type="PANTHER" id="PTHR36206:SF16">
    <property type="entry name" value="TRANSCRIPTION FACTOR DOMAIN-CONTAINING PROTEIN-RELATED"/>
    <property type="match status" value="1"/>
</dbReference>
<dbReference type="InterPro" id="IPR036864">
    <property type="entry name" value="Zn2-C6_fun-type_DNA-bd_sf"/>
</dbReference>
<dbReference type="PROSITE" id="PS50048">
    <property type="entry name" value="ZN2_CY6_FUNGAL_2"/>
    <property type="match status" value="1"/>
</dbReference>